<dbReference type="InterPro" id="IPR051059">
    <property type="entry name" value="VerF-like"/>
</dbReference>
<keyword evidence="4 7" id="KW-0863">Zinc-finger</keyword>
<evidence type="ECO:0000313" key="10">
    <source>
        <dbReference type="EMBL" id="SGZ47229.1"/>
    </source>
</evidence>
<evidence type="ECO:0000256" key="6">
    <source>
        <dbReference type="ARBA" id="ARBA00023242"/>
    </source>
</evidence>
<dbReference type="PROSITE" id="PS00028">
    <property type="entry name" value="ZINC_FINGER_C2H2_1"/>
    <property type="match status" value="2"/>
</dbReference>
<keyword evidence="6" id="KW-0539">Nucleus</keyword>
<evidence type="ECO:0000256" key="1">
    <source>
        <dbReference type="ARBA" id="ARBA00004123"/>
    </source>
</evidence>
<dbReference type="GO" id="GO:0008270">
    <property type="term" value="F:zinc ion binding"/>
    <property type="evidence" value="ECO:0007669"/>
    <property type="project" value="UniProtKB-KW"/>
</dbReference>
<dbReference type="Pfam" id="PF04082">
    <property type="entry name" value="Fungal_trans"/>
    <property type="match status" value="1"/>
</dbReference>
<keyword evidence="11" id="KW-1185">Reference proteome</keyword>
<dbReference type="GO" id="GO:0006351">
    <property type="term" value="P:DNA-templated transcription"/>
    <property type="evidence" value="ECO:0007669"/>
    <property type="project" value="InterPro"/>
</dbReference>
<evidence type="ECO:0000256" key="2">
    <source>
        <dbReference type="ARBA" id="ARBA00022723"/>
    </source>
</evidence>
<evidence type="ECO:0000256" key="4">
    <source>
        <dbReference type="ARBA" id="ARBA00022771"/>
    </source>
</evidence>
<evidence type="ECO:0000256" key="7">
    <source>
        <dbReference type="PROSITE-ProRule" id="PRU00042"/>
    </source>
</evidence>
<accession>A0A1L0B8B1</accession>
<dbReference type="InterPro" id="IPR013087">
    <property type="entry name" value="Znf_C2H2_type"/>
</dbReference>
<dbReference type="GO" id="GO:0000981">
    <property type="term" value="F:DNA-binding transcription factor activity, RNA polymerase II-specific"/>
    <property type="evidence" value="ECO:0007669"/>
    <property type="project" value="InterPro"/>
</dbReference>
<dbReference type="CDD" id="cd12148">
    <property type="entry name" value="fungal_TF_MHR"/>
    <property type="match status" value="1"/>
</dbReference>
<dbReference type="GO" id="GO:0000978">
    <property type="term" value="F:RNA polymerase II cis-regulatory region sequence-specific DNA binding"/>
    <property type="evidence" value="ECO:0007669"/>
    <property type="project" value="InterPro"/>
</dbReference>
<evidence type="ECO:0000256" key="3">
    <source>
        <dbReference type="ARBA" id="ARBA00022737"/>
    </source>
</evidence>
<gene>
    <name evidence="10" type="ORF">SAMEA4029010_CIC11G00000002502</name>
</gene>
<dbReference type="AlphaFoldDB" id="A0A1L0B8B1"/>
<dbReference type="Proteomes" id="UP000182334">
    <property type="component" value="Chromosome I"/>
</dbReference>
<dbReference type="SUPFAM" id="SSF57667">
    <property type="entry name" value="beta-beta-alpha zinc fingers"/>
    <property type="match status" value="1"/>
</dbReference>
<comment type="subcellular location">
    <subcellularLocation>
        <location evidence="1">Nucleus</location>
    </subcellularLocation>
</comment>
<dbReference type="EMBL" id="LT635756">
    <property type="protein sequence ID" value="SGZ47229.1"/>
    <property type="molecule type" value="Genomic_DNA"/>
</dbReference>
<dbReference type="PANTHER" id="PTHR40626">
    <property type="entry name" value="MIP31509P"/>
    <property type="match status" value="1"/>
</dbReference>
<feature type="domain" description="C2H2-type" evidence="9">
    <location>
        <begin position="5"/>
        <end position="29"/>
    </location>
</feature>
<dbReference type="SMART" id="SM00355">
    <property type="entry name" value="ZnF_C2H2"/>
    <property type="match status" value="2"/>
</dbReference>
<dbReference type="STRING" id="45354.A0A1L0B8B1"/>
<name>A0A1L0B8B1_9ASCO</name>
<evidence type="ECO:0000313" key="11">
    <source>
        <dbReference type="Proteomes" id="UP000182334"/>
    </source>
</evidence>
<keyword evidence="2" id="KW-0479">Metal-binding</keyword>
<dbReference type="PROSITE" id="PS50157">
    <property type="entry name" value="ZINC_FINGER_C2H2_2"/>
    <property type="match status" value="2"/>
</dbReference>
<protein>
    <submittedName>
        <fullName evidence="10">CIC11C00000002502</fullName>
    </submittedName>
</protein>
<sequence length="739" mass="84288">MATVHKCDAPGCGKRFSRSDHLTRHKDIHLPRTIYRCAVTDCSKRFVRKDVRDKHELRHKRKISKRDRGDYKGTHRIDGSESHSDPETVRSSTVTAIKEDSLRGIVADPVDILNFDIRDPLLASLPDTRLMPPDIAQWLFSDEALYLEGDKVSPYGFNAISNINTDHVLEDAVLVSPDFPHPNFQTSVSDTDLARMCDTIPALANLQFGQLQAERALEIYWGYFHVQFPILHRPSFNTSQANPFLLLSMVLMGAALSPCTDRDETPLMGDSGLLAETIAYPLRWLISSSNEFRSPPRSYILQSLIILETYEILLANRELHERAYLNHGVKMQLLRRSPLLGGDPLSKTNDDNEITSEPDAWKRWIEVESFNRVALVAFYLDTINATIFGHQIVLFAHQIKLLMPCDDMLWEMATIDKNNLPPQTRPPKFISALMKLLHLESLEVGPLGKKVLLAGLLSIKFQMELKDLQVHFLNWRFIKDSWKETLYHAIDVWQTNICHGDCCDSRNAFYLIPNYESSTPEPFDIMERRCKFPAYHIGQTFMGIKQYDIIIYAGATNRMSVKTTERDYKVVKERIEAWANSPKGAVSVLQSYIFLWELMFDKEMEKIYNPSLDPVFYRPNAVASALFVVWAYNYCLFGPEVRASEEHNWSATENGYSYMRRVCGALLIDSGDSTLVTKNIPEYCSILPTIPRTNNLVGLMMQFLDGFSHCTSEVCREYVGLLGNCAGRSMGRSTSLSFS</sequence>
<dbReference type="Gene3D" id="3.30.160.60">
    <property type="entry name" value="Classic Zinc Finger"/>
    <property type="match status" value="1"/>
</dbReference>
<evidence type="ECO:0000259" key="9">
    <source>
        <dbReference type="PROSITE" id="PS50157"/>
    </source>
</evidence>
<dbReference type="GO" id="GO:0000785">
    <property type="term" value="C:chromatin"/>
    <property type="evidence" value="ECO:0007669"/>
    <property type="project" value="TreeGrafter"/>
</dbReference>
<dbReference type="Pfam" id="PF00096">
    <property type="entry name" value="zf-C2H2"/>
    <property type="match status" value="1"/>
</dbReference>
<keyword evidence="5" id="KW-0862">Zinc</keyword>
<reference evidence="10 11" key="1">
    <citation type="submission" date="2016-10" db="EMBL/GenBank/DDBJ databases">
        <authorList>
            <person name="de Groot N.N."/>
        </authorList>
    </citation>
    <scope>NUCLEOTIDE SEQUENCE [LARGE SCALE GENOMIC DNA]</scope>
    <source>
        <strain evidence="10 11">CBS 141442</strain>
    </source>
</reference>
<feature type="domain" description="C2H2-type" evidence="9">
    <location>
        <begin position="35"/>
        <end position="64"/>
    </location>
</feature>
<dbReference type="GO" id="GO:0005634">
    <property type="term" value="C:nucleus"/>
    <property type="evidence" value="ECO:0007669"/>
    <property type="project" value="UniProtKB-SubCell"/>
</dbReference>
<dbReference type="InterPro" id="IPR007219">
    <property type="entry name" value="XnlR_reg_dom"/>
</dbReference>
<feature type="compositionally biased region" description="Basic and acidic residues" evidence="8">
    <location>
        <begin position="66"/>
        <end position="88"/>
    </location>
</feature>
<feature type="region of interest" description="Disordered" evidence="8">
    <location>
        <begin position="57"/>
        <end position="92"/>
    </location>
</feature>
<organism evidence="10 11">
    <name type="scientific">Sungouiella intermedia</name>
    <dbReference type="NCBI Taxonomy" id="45354"/>
    <lineage>
        <taxon>Eukaryota</taxon>
        <taxon>Fungi</taxon>
        <taxon>Dikarya</taxon>
        <taxon>Ascomycota</taxon>
        <taxon>Saccharomycotina</taxon>
        <taxon>Pichiomycetes</taxon>
        <taxon>Metschnikowiaceae</taxon>
        <taxon>Sungouiella</taxon>
    </lineage>
</organism>
<dbReference type="PANTHER" id="PTHR40626:SF11">
    <property type="entry name" value="ZINC FINGER PROTEIN YPR022C"/>
    <property type="match status" value="1"/>
</dbReference>
<keyword evidence="3" id="KW-0677">Repeat</keyword>
<dbReference type="InterPro" id="IPR036236">
    <property type="entry name" value="Znf_C2H2_sf"/>
</dbReference>
<proteinExistence type="predicted"/>
<dbReference type="OrthoDB" id="1405595at2759"/>
<evidence type="ECO:0000256" key="8">
    <source>
        <dbReference type="SAM" id="MobiDB-lite"/>
    </source>
</evidence>
<evidence type="ECO:0000256" key="5">
    <source>
        <dbReference type="ARBA" id="ARBA00022833"/>
    </source>
</evidence>